<dbReference type="GO" id="GO:0000166">
    <property type="term" value="F:nucleotide binding"/>
    <property type="evidence" value="ECO:0007669"/>
    <property type="project" value="InterPro"/>
</dbReference>
<proteinExistence type="inferred from homology"/>
<dbReference type="Pfam" id="PF02894">
    <property type="entry name" value="GFO_IDH_MocA_C"/>
    <property type="match status" value="1"/>
</dbReference>
<dbReference type="PANTHER" id="PTHR43708:SF5">
    <property type="entry name" value="CONSERVED EXPRESSED OXIDOREDUCTASE (EUROFUNG)-RELATED"/>
    <property type="match status" value="1"/>
</dbReference>
<keyword evidence="2" id="KW-0560">Oxidoreductase</keyword>
<comment type="similarity">
    <text evidence="1">Belongs to the Gfo/Idh/MocA family.</text>
</comment>
<sequence length="347" mass="39238">MDKIVNVGIAGFGMSAQVFHVPFLTVDPRFKIKKVFERSSEKSKQKIADVEVVRDFSALLSDDIDLVVITTPNLTHYPLAKQAIEAGKHVIVEKPVSVTANEAAELGRLAALHGILLSPYQNRRWDSGFDAVKNIIKHNLIGDVVDYQVRFDRYSPNKNPKRWKETGEKGIGLVYDLGVHLLDHTVDLFGMPQALFADIRYQQPQALSDDNFQIYLYYPQLKVELTASKYVREKAPHIALHGRLGSYIKQTMDVQEARLAQGIEPRGNWNLEVETDWGILNTELNGSHFRGRIESPAMSYATYYDNIHAAITSNTPLIVTIEQATDVMKLLEKCFESAELRKVIEIE</sequence>
<dbReference type="InterPro" id="IPR036291">
    <property type="entry name" value="NAD(P)-bd_dom_sf"/>
</dbReference>
<evidence type="ECO:0000259" key="3">
    <source>
        <dbReference type="Pfam" id="PF01408"/>
    </source>
</evidence>
<organism evidence="5 6">
    <name type="scientific">Pasteurella testudinis DSM 23072</name>
    <dbReference type="NCBI Taxonomy" id="1122938"/>
    <lineage>
        <taxon>Bacteria</taxon>
        <taxon>Pseudomonadati</taxon>
        <taxon>Pseudomonadota</taxon>
        <taxon>Gammaproteobacteria</taxon>
        <taxon>Pasteurellales</taxon>
        <taxon>Pasteurellaceae</taxon>
        <taxon>Pasteurella</taxon>
    </lineage>
</organism>
<accession>A0A1W1V8E7</accession>
<evidence type="ECO:0000313" key="5">
    <source>
        <dbReference type="EMBL" id="SMB89622.1"/>
    </source>
</evidence>
<dbReference type="PANTHER" id="PTHR43708">
    <property type="entry name" value="CONSERVED EXPRESSED OXIDOREDUCTASE (EUROFUNG)"/>
    <property type="match status" value="1"/>
</dbReference>
<evidence type="ECO:0000259" key="4">
    <source>
        <dbReference type="Pfam" id="PF02894"/>
    </source>
</evidence>
<keyword evidence="6" id="KW-1185">Reference proteome</keyword>
<feature type="domain" description="Gfo/Idh/MocA-like oxidoreductase N-terminal" evidence="3">
    <location>
        <begin position="5"/>
        <end position="118"/>
    </location>
</feature>
<dbReference type="Proteomes" id="UP000192408">
    <property type="component" value="Unassembled WGS sequence"/>
</dbReference>
<dbReference type="Pfam" id="PF01408">
    <property type="entry name" value="GFO_IDH_MocA"/>
    <property type="match status" value="1"/>
</dbReference>
<dbReference type="Gene3D" id="3.40.50.720">
    <property type="entry name" value="NAD(P)-binding Rossmann-like Domain"/>
    <property type="match status" value="1"/>
</dbReference>
<evidence type="ECO:0000256" key="2">
    <source>
        <dbReference type="ARBA" id="ARBA00023002"/>
    </source>
</evidence>
<reference evidence="6" key="1">
    <citation type="submission" date="2017-04" db="EMBL/GenBank/DDBJ databases">
        <authorList>
            <person name="Varghese N."/>
            <person name="Submissions S."/>
        </authorList>
    </citation>
    <scope>NUCLEOTIDE SEQUENCE [LARGE SCALE GENOMIC DNA]</scope>
    <source>
        <strain evidence="6">DSM 23072</strain>
    </source>
</reference>
<dbReference type="Gene3D" id="3.30.360.10">
    <property type="entry name" value="Dihydrodipicolinate Reductase, domain 2"/>
    <property type="match status" value="1"/>
</dbReference>
<dbReference type="STRING" id="1122938.SAMN05660772_01359"/>
<feature type="domain" description="Gfo/Idh/MocA-like oxidoreductase C-terminal" evidence="4">
    <location>
        <begin position="133"/>
        <end position="345"/>
    </location>
</feature>
<dbReference type="GO" id="GO:0016491">
    <property type="term" value="F:oxidoreductase activity"/>
    <property type="evidence" value="ECO:0007669"/>
    <property type="project" value="UniProtKB-KW"/>
</dbReference>
<dbReference type="InterPro" id="IPR000683">
    <property type="entry name" value="Gfo/Idh/MocA-like_OxRdtase_N"/>
</dbReference>
<dbReference type="InterPro" id="IPR004104">
    <property type="entry name" value="Gfo/Idh/MocA-like_OxRdtase_C"/>
</dbReference>
<gene>
    <name evidence="5" type="ORF">SAMN05660772_01359</name>
</gene>
<dbReference type="SUPFAM" id="SSF51735">
    <property type="entry name" value="NAD(P)-binding Rossmann-fold domains"/>
    <property type="match status" value="1"/>
</dbReference>
<dbReference type="RefSeq" id="WP_084257987.1">
    <property type="nucleotide sequence ID" value="NZ_FWWV01000067.1"/>
</dbReference>
<name>A0A1W1V8E7_9PAST</name>
<dbReference type="EMBL" id="FWWV01000067">
    <property type="protein sequence ID" value="SMB89622.1"/>
    <property type="molecule type" value="Genomic_DNA"/>
</dbReference>
<dbReference type="InterPro" id="IPR051317">
    <property type="entry name" value="Gfo/Idh/MocA_oxidoreduct"/>
</dbReference>
<dbReference type="AlphaFoldDB" id="A0A1W1V8E7"/>
<evidence type="ECO:0000256" key="1">
    <source>
        <dbReference type="ARBA" id="ARBA00010928"/>
    </source>
</evidence>
<protein>
    <submittedName>
        <fullName evidence="5">Predicted dehydrogenase</fullName>
    </submittedName>
</protein>
<evidence type="ECO:0000313" key="6">
    <source>
        <dbReference type="Proteomes" id="UP000192408"/>
    </source>
</evidence>